<feature type="transmembrane region" description="Helical" evidence="1">
    <location>
        <begin position="351"/>
        <end position="369"/>
    </location>
</feature>
<feature type="transmembrane region" description="Helical" evidence="1">
    <location>
        <begin position="301"/>
        <end position="316"/>
    </location>
</feature>
<organism evidence="2 3">
    <name type="scientific">Lactobacillus gasseri</name>
    <dbReference type="NCBI Taxonomy" id="1596"/>
    <lineage>
        <taxon>Bacteria</taxon>
        <taxon>Bacillati</taxon>
        <taxon>Bacillota</taxon>
        <taxon>Bacilli</taxon>
        <taxon>Lactobacillales</taxon>
        <taxon>Lactobacillaceae</taxon>
        <taxon>Lactobacillus</taxon>
    </lineage>
</organism>
<reference evidence="2 3" key="1">
    <citation type="submission" date="2017-05" db="EMBL/GenBank/DDBJ databases">
        <authorList>
            <person name="Oh N.-S."/>
        </authorList>
    </citation>
    <scope>NUCLEOTIDE SEQUENCE [LARGE SCALE GENOMIC DNA]</scope>
    <source>
        <strain evidence="2 3">4M13</strain>
    </source>
</reference>
<evidence type="ECO:0000313" key="2">
    <source>
        <dbReference type="EMBL" id="ART98931.1"/>
    </source>
</evidence>
<dbReference type="Pfam" id="PF14897">
    <property type="entry name" value="EpsG"/>
    <property type="match status" value="1"/>
</dbReference>
<keyword evidence="1" id="KW-0472">Membrane</keyword>
<keyword evidence="1" id="KW-0812">Transmembrane</keyword>
<evidence type="ECO:0000256" key="1">
    <source>
        <dbReference type="SAM" id="Phobius"/>
    </source>
</evidence>
<protein>
    <submittedName>
        <fullName evidence="2">EpsG family protein</fullName>
    </submittedName>
</protein>
<dbReference type="AlphaFoldDB" id="A0AB33CIM0"/>
<feature type="transmembrane region" description="Helical" evidence="1">
    <location>
        <begin position="178"/>
        <end position="207"/>
    </location>
</feature>
<sequence length="387" mass="45000">MYIYLITFVFSCLSLFVFEKFNGKVKYIFLFIGIFLPAFLAGCRADVIGTDVRNYVEPIQIYASGMSRFTEYINGNIVLLSGDAFSRIEKGYSTFVFLISRINKSLFLNLFITQFLIIGLTVIGLVKFKKYINISLPFSMFLYYMLFFNISLNLVRQSIAMAIIFCAFPFLLENKWLQFLISIFIATLFHRTAIIGLIIFILYLVLIRDAQIRKVKFGEKTLCIKWRQLISGFIVLLVAIILIGSSSILNPILHLLNLSNFGLLYSKGFGSFSFSQTLIRLPFLFLLIFSWNKMENDNLKYFYFVLTVIDILFSQMSGGSSIILRISYYLSIFYIYAIPNEIEVWPSRSRSILQIVFIVGCLSYWYYMFVLNNYNETVPFIFNPMLF</sequence>
<feature type="transmembrane region" description="Helical" evidence="1">
    <location>
        <begin position="269"/>
        <end position="289"/>
    </location>
</feature>
<feature type="transmembrane region" description="Helical" evidence="1">
    <location>
        <begin position="27"/>
        <end position="45"/>
    </location>
</feature>
<name>A0AB33CIM0_LACGS</name>
<accession>A0AB33CIM0</accession>
<dbReference type="Proteomes" id="UP000195798">
    <property type="component" value="Chromosome"/>
</dbReference>
<dbReference type="InterPro" id="IPR049458">
    <property type="entry name" value="EpsG-like"/>
</dbReference>
<feature type="transmembrane region" description="Helical" evidence="1">
    <location>
        <begin position="131"/>
        <end position="147"/>
    </location>
</feature>
<proteinExistence type="predicted"/>
<feature type="transmembrane region" description="Helical" evidence="1">
    <location>
        <begin position="106"/>
        <end position="125"/>
    </location>
</feature>
<evidence type="ECO:0000313" key="3">
    <source>
        <dbReference type="Proteomes" id="UP000195798"/>
    </source>
</evidence>
<feature type="transmembrane region" description="Helical" evidence="1">
    <location>
        <begin position="228"/>
        <end position="249"/>
    </location>
</feature>
<dbReference type="RefSeq" id="WP_020807917.1">
    <property type="nucleotide sequence ID" value="NZ_CP021427.1"/>
</dbReference>
<dbReference type="EMBL" id="CP021427">
    <property type="protein sequence ID" value="ART98931.1"/>
    <property type="molecule type" value="Genomic_DNA"/>
</dbReference>
<keyword evidence="1" id="KW-1133">Transmembrane helix</keyword>
<gene>
    <name evidence="2" type="ORF">CCE30_08470</name>
</gene>